<dbReference type="GO" id="GO:0065002">
    <property type="term" value="P:intracellular protein transmembrane transport"/>
    <property type="evidence" value="ECO:0007669"/>
    <property type="project" value="TreeGrafter"/>
</dbReference>
<dbReference type="Proteomes" id="UP000031659">
    <property type="component" value="Chromosome"/>
</dbReference>
<dbReference type="GO" id="GO:0009977">
    <property type="term" value="F:proton motive force dependent protein transmembrane transporter activity"/>
    <property type="evidence" value="ECO:0007669"/>
    <property type="project" value="TreeGrafter"/>
</dbReference>
<evidence type="ECO:0000256" key="5">
    <source>
        <dbReference type="HAMAP-Rule" id="MF_00902"/>
    </source>
</evidence>
<dbReference type="NCBIfam" id="TIGR00945">
    <property type="entry name" value="tatC"/>
    <property type="match status" value="1"/>
</dbReference>
<evidence type="ECO:0000313" key="7">
    <source>
        <dbReference type="Proteomes" id="UP000031659"/>
    </source>
</evidence>
<dbReference type="GO" id="GO:0043953">
    <property type="term" value="P:protein transport by the Tat complex"/>
    <property type="evidence" value="ECO:0007669"/>
    <property type="project" value="UniProtKB-UniRule"/>
</dbReference>
<keyword evidence="5" id="KW-0813">Transport</keyword>
<evidence type="ECO:0000313" key="6">
    <source>
        <dbReference type="EMBL" id="BAO66352.1"/>
    </source>
</evidence>
<comment type="function">
    <text evidence="5">Part of the twin-arginine translocation (Tat) system that transports large folded proteins containing a characteristic twin-arginine motif in their signal peptide across membranes.</text>
</comment>
<keyword evidence="2 5" id="KW-0812">Transmembrane</keyword>
<feature type="transmembrane region" description="Helical" evidence="5">
    <location>
        <begin position="131"/>
        <end position="156"/>
    </location>
</feature>
<comment type="subcellular location">
    <subcellularLocation>
        <location evidence="5">Cell membrane</location>
        <topology evidence="5">Multi-pass membrane protein</topology>
    </subcellularLocation>
    <subcellularLocation>
        <location evidence="1">Membrane</location>
        <topology evidence="1">Multi-pass membrane protein</topology>
    </subcellularLocation>
</comment>
<keyword evidence="5" id="KW-1003">Cell membrane</keyword>
<dbReference type="AlphaFoldDB" id="A0AAD1AZB5"/>
<dbReference type="InterPro" id="IPR002033">
    <property type="entry name" value="TatC"/>
</dbReference>
<name>A0AAD1AZB5_9FLAO</name>
<dbReference type="Pfam" id="PF00902">
    <property type="entry name" value="TatC"/>
    <property type="match status" value="1"/>
</dbReference>
<reference evidence="6 7" key="1">
    <citation type="journal article" date="2014" name="ISME J.">
        <title>Swapping symbionts in spittlebugs: evolutionary replacement of a reduced genome symbiont.</title>
        <authorList>
            <person name="Koga R."/>
            <person name="Moran N.A."/>
        </authorList>
    </citation>
    <scope>NUCLEOTIDE SEQUENCE [LARGE SCALE GENOMIC DNA]</scope>
    <source>
        <strain evidence="6 7">PSPU</strain>
    </source>
</reference>
<keyword evidence="3 5" id="KW-1133">Transmembrane helix</keyword>
<dbReference type="PANTHER" id="PTHR30371:SF0">
    <property type="entry name" value="SEC-INDEPENDENT PROTEIN TRANSLOCASE PROTEIN TATC, CHLOROPLASTIC-RELATED"/>
    <property type="match status" value="1"/>
</dbReference>
<evidence type="ECO:0000256" key="3">
    <source>
        <dbReference type="ARBA" id="ARBA00022989"/>
    </source>
</evidence>
<gene>
    <name evidence="5 6" type="primary">tatC</name>
    <name evidence="6" type="ORF">SMPSPU_203</name>
</gene>
<comment type="subunit">
    <text evidence="5">Forms a complex with TatA.</text>
</comment>
<dbReference type="EMBL" id="AP013293">
    <property type="protein sequence ID" value="BAO66352.1"/>
    <property type="molecule type" value="Genomic_DNA"/>
</dbReference>
<proteinExistence type="inferred from homology"/>
<protein>
    <recommendedName>
        <fullName evidence="5">Sec-independent protein translocase protein TatC</fullName>
    </recommendedName>
</protein>
<keyword evidence="4 5" id="KW-0472">Membrane</keyword>
<keyword evidence="5" id="KW-0811">Translocation</keyword>
<feature type="transmembrane region" description="Helical" evidence="5">
    <location>
        <begin position="220"/>
        <end position="248"/>
    </location>
</feature>
<keyword evidence="5" id="KW-0653">Protein transport</keyword>
<comment type="similarity">
    <text evidence="5">Belongs to the TatC family.</text>
</comment>
<evidence type="ECO:0000256" key="4">
    <source>
        <dbReference type="ARBA" id="ARBA00023136"/>
    </source>
</evidence>
<sequence length="256" mass="30159">MNTCEKQLFFYHVKELRKRVVRSIISIIICTLYCFNKKKIIFENILFYPAKSNFISYQFFYKIGLFFNPKINILPNNICIQNIQLFGQFHIYLLISLIGGIILSFPFICYELWKFIKPGLSKKERQNIKKFFFIFLSLFIIGLLFGYFILSPFAIQFADNFFISELPKNIFDLNDYVSIIIESTLLMGIVFLFPIIPFFLKKINIIKSGLLKKYRKHAFLILFIIASAITTGDIITTIIVFIPFYLLFEISLLIIN</sequence>
<dbReference type="RefSeq" id="WP_041093962.1">
    <property type="nucleotide sequence ID" value="NZ_AP013293.1"/>
</dbReference>
<dbReference type="PRINTS" id="PR01840">
    <property type="entry name" value="TATCFAMILY"/>
</dbReference>
<organism evidence="6 7">
    <name type="scientific">Candidatus Karelsulcia muelleri PSPU</name>
    <dbReference type="NCBI Taxonomy" id="1189303"/>
    <lineage>
        <taxon>Bacteria</taxon>
        <taxon>Pseudomonadati</taxon>
        <taxon>Bacteroidota</taxon>
        <taxon>Flavobacteriia</taxon>
        <taxon>Flavobacteriales</taxon>
        <taxon>Candidatus Karelsulcia</taxon>
    </lineage>
</organism>
<dbReference type="HAMAP" id="MF_00902">
    <property type="entry name" value="TatC"/>
    <property type="match status" value="1"/>
</dbReference>
<dbReference type="KEGG" id="smup:SMPSPU_203"/>
<feature type="transmembrane region" description="Helical" evidence="5">
    <location>
        <begin position="20"/>
        <end position="36"/>
    </location>
</feature>
<feature type="transmembrane region" description="Helical" evidence="5">
    <location>
        <begin position="89"/>
        <end position="110"/>
    </location>
</feature>
<dbReference type="PANTHER" id="PTHR30371">
    <property type="entry name" value="SEC-INDEPENDENT PROTEIN TRANSLOCASE PROTEIN TATC"/>
    <property type="match status" value="1"/>
</dbReference>
<dbReference type="GO" id="GO:0033281">
    <property type="term" value="C:TAT protein transport complex"/>
    <property type="evidence" value="ECO:0007669"/>
    <property type="project" value="UniProtKB-UniRule"/>
</dbReference>
<accession>A0AAD1AZB5</accession>
<comment type="caution">
    <text evidence="5">Lacks conserved residue(s) required for the propagation of feature annotation.</text>
</comment>
<evidence type="ECO:0000256" key="1">
    <source>
        <dbReference type="ARBA" id="ARBA00004141"/>
    </source>
</evidence>
<feature type="transmembrane region" description="Helical" evidence="5">
    <location>
        <begin position="176"/>
        <end position="200"/>
    </location>
</feature>
<evidence type="ECO:0000256" key="2">
    <source>
        <dbReference type="ARBA" id="ARBA00022692"/>
    </source>
</evidence>